<proteinExistence type="predicted"/>
<accession>A0AAV5TJI5</accession>
<dbReference type="AlphaFoldDB" id="A0AAV5TJI5"/>
<name>A0AAV5TJI5_9BILA</name>
<evidence type="ECO:0000313" key="2">
    <source>
        <dbReference type="Proteomes" id="UP001432027"/>
    </source>
</evidence>
<sequence>SVILYSQLPKCEPRMEYRMIADSCEPSCEWPQPACISRAPSHRMHTDLPRCRCQQGFYRSVGCHLLFFFSTFSSGTRQVLASLYDINEKPSSVTRVKRDSSDGVDYSSLHASGGHSPLESIVNPMAVILNYPMLLRALFAAR</sequence>
<evidence type="ECO:0008006" key="3">
    <source>
        <dbReference type="Google" id="ProtNLM"/>
    </source>
</evidence>
<keyword evidence="2" id="KW-1185">Reference proteome</keyword>
<feature type="non-terminal residue" evidence="1">
    <location>
        <position position="142"/>
    </location>
</feature>
<reference evidence="1" key="1">
    <citation type="submission" date="2023-10" db="EMBL/GenBank/DDBJ databases">
        <title>Genome assembly of Pristionchus species.</title>
        <authorList>
            <person name="Yoshida K."/>
            <person name="Sommer R.J."/>
        </authorList>
    </citation>
    <scope>NUCLEOTIDE SEQUENCE</scope>
    <source>
        <strain evidence="1">RS0144</strain>
    </source>
</reference>
<comment type="caution">
    <text evidence="1">The sequence shown here is derived from an EMBL/GenBank/DDBJ whole genome shotgun (WGS) entry which is preliminary data.</text>
</comment>
<gene>
    <name evidence="1" type="ORF">PENTCL1PPCAC_16755</name>
</gene>
<evidence type="ECO:0000313" key="1">
    <source>
        <dbReference type="EMBL" id="GMS94580.1"/>
    </source>
</evidence>
<organism evidence="1 2">
    <name type="scientific">Pristionchus entomophagus</name>
    <dbReference type="NCBI Taxonomy" id="358040"/>
    <lineage>
        <taxon>Eukaryota</taxon>
        <taxon>Metazoa</taxon>
        <taxon>Ecdysozoa</taxon>
        <taxon>Nematoda</taxon>
        <taxon>Chromadorea</taxon>
        <taxon>Rhabditida</taxon>
        <taxon>Rhabditina</taxon>
        <taxon>Diplogasteromorpha</taxon>
        <taxon>Diplogasteroidea</taxon>
        <taxon>Neodiplogasteridae</taxon>
        <taxon>Pristionchus</taxon>
    </lineage>
</organism>
<dbReference type="Proteomes" id="UP001432027">
    <property type="component" value="Unassembled WGS sequence"/>
</dbReference>
<protein>
    <recommendedName>
        <fullName evidence="3">EGF-like domain-containing protein</fullName>
    </recommendedName>
</protein>
<dbReference type="EMBL" id="BTSX01000004">
    <property type="protein sequence ID" value="GMS94580.1"/>
    <property type="molecule type" value="Genomic_DNA"/>
</dbReference>
<feature type="non-terminal residue" evidence="1">
    <location>
        <position position="1"/>
    </location>
</feature>
<dbReference type="Gene3D" id="2.10.25.10">
    <property type="entry name" value="Laminin"/>
    <property type="match status" value="1"/>
</dbReference>